<dbReference type="EMBL" id="JBHLTN010000029">
    <property type="protein sequence ID" value="MFC0593789.1"/>
    <property type="molecule type" value="Genomic_DNA"/>
</dbReference>
<gene>
    <name evidence="2" type="ORF">ACFFGG_14645</name>
</gene>
<accession>A0ABV6PVD3</accession>
<protein>
    <submittedName>
        <fullName evidence="2">IPTL-CTERM sorting domain-containing protein</fullName>
    </submittedName>
</protein>
<keyword evidence="3" id="KW-1185">Reference proteome</keyword>
<name>A0ABV6PVD3_9BURK</name>
<reference evidence="2 3" key="1">
    <citation type="submission" date="2024-09" db="EMBL/GenBank/DDBJ databases">
        <authorList>
            <person name="Sun Q."/>
            <person name="Mori K."/>
        </authorList>
    </citation>
    <scope>NUCLEOTIDE SEQUENCE [LARGE SCALE GENOMIC DNA]</scope>
    <source>
        <strain evidence="2 3">NCAIM B.02336</strain>
    </source>
</reference>
<evidence type="ECO:0000313" key="2">
    <source>
        <dbReference type="EMBL" id="MFC0593789.1"/>
    </source>
</evidence>
<dbReference type="Proteomes" id="UP001589834">
    <property type="component" value="Unassembled WGS sequence"/>
</dbReference>
<feature type="domain" description="IPTL-CTERM protein sorting" evidence="1">
    <location>
        <begin position="132"/>
        <end position="157"/>
    </location>
</feature>
<dbReference type="NCBIfam" id="TIGR04174">
    <property type="entry name" value="IPTL_CTERM"/>
    <property type="match status" value="1"/>
</dbReference>
<organism evidence="2 3">
    <name type="scientific">Ottowia pentelensis</name>
    <dbReference type="NCBI Taxonomy" id="511108"/>
    <lineage>
        <taxon>Bacteria</taxon>
        <taxon>Pseudomonadati</taxon>
        <taxon>Pseudomonadota</taxon>
        <taxon>Betaproteobacteria</taxon>
        <taxon>Burkholderiales</taxon>
        <taxon>Comamonadaceae</taxon>
        <taxon>Ottowia</taxon>
    </lineage>
</organism>
<evidence type="ECO:0000259" key="1">
    <source>
        <dbReference type="Pfam" id="PF18203"/>
    </source>
</evidence>
<dbReference type="Pfam" id="PF18203">
    <property type="entry name" value="IPTL-CTERM"/>
    <property type="match status" value="1"/>
</dbReference>
<proteinExistence type="predicted"/>
<evidence type="ECO:0000313" key="3">
    <source>
        <dbReference type="Proteomes" id="UP001589834"/>
    </source>
</evidence>
<comment type="caution">
    <text evidence="2">The sequence shown here is derived from an EMBL/GenBank/DDBJ whole genome shotgun (WGS) entry which is preliminary data.</text>
</comment>
<dbReference type="RefSeq" id="WP_377542674.1">
    <property type="nucleotide sequence ID" value="NZ_JBHUFY010000032.1"/>
</dbReference>
<sequence length="159" mass="16458">MPFALMLVAGVASAQTYVGSFHVQDGPAWGTNPPVYSGQEAAALLFGGSASDYAISINPSTTNPGTITHTAYYSTWGTGCAVFPETARIDDAPPGYAVPGGAGTARSAYVADWCNSGQTNYVWRLAPVAPVSVPTLGQWSLLTLCLAAAGLGMRRLRKA</sequence>
<dbReference type="InterPro" id="IPR026442">
    <property type="entry name" value="IPTL_CTERM"/>
</dbReference>